<evidence type="ECO:0000259" key="6">
    <source>
        <dbReference type="SMART" id="SM00797"/>
    </source>
</evidence>
<evidence type="ECO:0000313" key="8">
    <source>
        <dbReference type="Proteomes" id="UP001251870"/>
    </source>
</evidence>
<protein>
    <submittedName>
        <fullName evidence="7">Carboxyltransferase domain-containing protein</fullName>
    </submittedName>
</protein>
<comment type="caution">
    <text evidence="7">The sequence shown here is derived from an EMBL/GenBank/DDBJ whole genome shotgun (WGS) entry which is preliminary data.</text>
</comment>
<keyword evidence="8" id="KW-1185">Reference proteome</keyword>
<evidence type="ECO:0000259" key="5">
    <source>
        <dbReference type="SMART" id="SM00796"/>
    </source>
</evidence>
<dbReference type="SUPFAM" id="SSF50891">
    <property type="entry name" value="Cyclophilin-like"/>
    <property type="match status" value="2"/>
</dbReference>
<dbReference type="Proteomes" id="UP001251870">
    <property type="component" value="Unassembled WGS sequence"/>
</dbReference>
<dbReference type="InterPro" id="IPR052708">
    <property type="entry name" value="PxpC"/>
</dbReference>
<dbReference type="InterPro" id="IPR003778">
    <property type="entry name" value="CT_A_B"/>
</dbReference>
<evidence type="ECO:0000256" key="1">
    <source>
        <dbReference type="ARBA" id="ARBA00022741"/>
    </source>
</evidence>
<evidence type="ECO:0000313" key="7">
    <source>
        <dbReference type="EMBL" id="MDR8018310.1"/>
    </source>
</evidence>
<dbReference type="SMART" id="SM00796">
    <property type="entry name" value="AHS1"/>
    <property type="match status" value="1"/>
</dbReference>
<keyword evidence="2" id="KW-0378">Hydrolase</keyword>
<dbReference type="EMBL" id="JAVKGR010000001">
    <property type="protein sequence ID" value="MDR8018310.1"/>
    <property type="molecule type" value="Genomic_DNA"/>
</dbReference>
<reference evidence="7 8" key="1">
    <citation type="submission" date="2023-09" db="EMBL/GenBank/DDBJ databases">
        <title>Description of three actinobacteria isolated from air of manufacturing shop in a pharmaceutical factory.</title>
        <authorList>
            <person name="Zhang D.-F."/>
        </authorList>
    </citation>
    <scope>NUCLEOTIDE SEQUENCE [LARGE SCALE GENOMIC DNA]</scope>
    <source>
        <strain evidence="7 8">LY-0111</strain>
    </source>
</reference>
<sequence>MTLDSPCAGPTGVRLAGPRSLLIEFATLDDVLAHHQHLAEHPLRGQIDVVAAARTLLLRFDSRPAARRGAEALEQLQVSAFSAGEARRVELEVVYDGEDLDDVAEHLGLSVEGLIEQHTSRDWIGAFGGFAPGFTYCVPAENPDQVPRRHSPRTQVPAGSVALAGEFSAVYPRESPGGWQLIGRTAAVLWDVSRESPALVRPGDTVRYCAVTAEALTSHQTAEPAEARAEAGTEAGTGARTDAGADAVLEVLAPGLRTLVQDFGRAGLSDLGVSRAGVADENAMRQANRLAGNDASAPVLEVLHGGLRLQACATSVLAVCGAETPLKVTGKDGSVRHPALYAAFTLLAGDRLELAAPNRGLRSVVALRGGIAAEPVLGSASADTMSGLGPAPLEAGDLIRLGGHPVHAVSPAELSTLVEQSAWAEREDGAVPLRFTRGPRDDWFDEEEVRALSQQRWVVTQESDRIGIRVEPADGGRPLTRARTDELPSEGVVRGSLQMPPSGLPVLFLNDHPVTGGYPVIGVVVPEDMSHAAQLAPGDLLRLIPVDPDTLAPEDAAAAGVPEASDTPDTRTR</sequence>
<dbReference type="RefSeq" id="WP_310547287.1">
    <property type="nucleotide sequence ID" value="NZ_JAVKGR010000001.1"/>
</dbReference>
<feature type="region of interest" description="Disordered" evidence="4">
    <location>
        <begin position="552"/>
        <end position="573"/>
    </location>
</feature>
<dbReference type="Gene3D" id="2.40.100.10">
    <property type="entry name" value="Cyclophilin-like"/>
    <property type="match status" value="2"/>
</dbReference>
<keyword evidence="1" id="KW-0547">Nucleotide-binding</keyword>
<dbReference type="InterPro" id="IPR003833">
    <property type="entry name" value="CT_C_D"/>
</dbReference>
<gene>
    <name evidence="7" type="ORF">RIL96_01840</name>
</gene>
<evidence type="ECO:0000256" key="4">
    <source>
        <dbReference type="SAM" id="MobiDB-lite"/>
    </source>
</evidence>
<dbReference type="InterPro" id="IPR029000">
    <property type="entry name" value="Cyclophilin-like_dom_sf"/>
</dbReference>
<dbReference type="SUPFAM" id="SSF160467">
    <property type="entry name" value="PH0987 N-terminal domain-like"/>
    <property type="match status" value="1"/>
</dbReference>
<dbReference type="SMART" id="SM00797">
    <property type="entry name" value="AHS2"/>
    <property type="match status" value="1"/>
</dbReference>
<feature type="domain" description="Carboxyltransferase" evidence="6">
    <location>
        <begin position="270"/>
        <end position="559"/>
    </location>
</feature>
<evidence type="ECO:0000256" key="3">
    <source>
        <dbReference type="ARBA" id="ARBA00022840"/>
    </source>
</evidence>
<dbReference type="Pfam" id="PF02682">
    <property type="entry name" value="CT_C_D"/>
    <property type="match status" value="1"/>
</dbReference>
<evidence type="ECO:0000256" key="2">
    <source>
        <dbReference type="ARBA" id="ARBA00022801"/>
    </source>
</evidence>
<keyword evidence="3" id="KW-0067">ATP-binding</keyword>
<accession>A0ABU2DPS3</accession>
<feature type="domain" description="Carboxyltransferase" evidence="5">
    <location>
        <begin position="11"/>
        <end position="200"/>
    </location>
</feature>
<organism evidence="7 8">
    <name type="scientific">Nesterenkonia aerolata</name>
    <dbReference type="NCBI Taxonomy" id="3074079"/>
    <lineage>
        <taxon>Bacteria</taxon>
        <taxon>Bacillati</taxon>
        <taxon>Actinomycetota</taxon>
        <taxon>Actinomycetes</taxon>
        <taxon>Micrococcales</taxon>
        <taxon>Micrococcaceae</taxon>
        <taxon>Nesterenkonia</taxon>
    </lineage>
</organism>
<dbReference type="PANTHER" id="PTHR43309:SF3">
    <property type="entry name" value="5-OXOPROLINASE SUBUNIT C"/>
    <property type="match status" value="1"/>
</dbReference>
<dbReference type="Pfam" id="PF02626">
    <property type="entry name" value="CT_A_B"/>
    <property type="match status" value="1"/>
</dbReference>
<proteinExistence type="predicted"/>
<dbReference type="Gene3D" id="3.30.1360.40">
    <property type="match status" value="1"/>
</dbReference>
<feature type="region of interest" description="Disordered" evidence="4">
    <location>
        <begin position="219"/>
        <end position="239"/>
    </location>
</feature>
<name>A0ABU2DPS3_9MICC</name>
<dbReference type="PANTHER" id="PTHR43309">
    <property type="entry name" value="5-OXOPROLINASE SUBUNIT C"/>
    <property type="match status" value="1"/>
</dbReference>